<feature type="region of interest" description="Disordered" evidence="1">
    <location>
        <begin position="1"/>
        <end position="40"/>
    </location>
</feature>
<protein>
    <submittedName>
        <fullName evidence="2">Transposon Ty3-G Gag-Pol polyprotein</fullName>
    </submittedName>
</protein>
<reference evidence="2 3" key="1">
    <citation type="journal article" date="2018" name="PLoS Genet.">
        <title>Population sequencing reveals clonal diversity and ancestral inbreeding in the grapevine cultivar Chardonnay.</title>
        <authorList>
            <person name="Roach M.J."/>
            <person name="Johnson D.L."/>
            <person name="Bohlmann J."/>
            <person name="van Vuuren H.J."/>
            <person name="Jones S.J."/>
            <person name="Pretorius I.S."/>
            <person name="Schmidt S.A."/>
            <person name="Borneman A.R."/>
        </authorList>
    </citation>
    <scope>NUCLEOTIDE SEQUENCE [LARGE SCALE GENOMIC DNA]</scope>
    <source>
        <strain evidence="3">cv. Chardonnay</strain>
        <tissue evidence="2">Leaf</tissue>
    </source>
</reference>
<dbReference type="Gene3D" id="3.10.10.10">
    <property type="entry name" value="HIV Type 1 Reverse Transcriptase, subunit A, domain 1"/>
    <property type="match status" value="1"/>
</dbReference>
<comment type="caution">
    <text evidence="2">The sequence shown here is derived from an EMBL/GenBank/DDBJ whole genome shotgun (WGS) entry which is preliminary data.</text>
</comment>
<dbReference type="Proteomes" id="UP000288805">
    <property type="component" value="Unassembled WGS sequence"/>
</dbReference>
<evidence type="ECO:0000313" key="3">
    <source>
        <dbReference type="Proteomes" id="UP000288805"/>
    </source>
</evidence>
<evidence type="ECO:0000313" key="2">
    <source>
        <dbReference type="EMBL" id="RVW64444.1"/>
    </source>
</evidence>
<organism evidence="2 3">
    <name type="scientific">Vitis vinifera</name>
    <name type="common">Grape</name>
    <dbReference type="NCBI Taxonomy" id="29760"/>
    <lineage>
        <taxon>Eukaryota</taxon>
        <taxon>Viridiplantae</taxon>
        <taxon>Streptophyta</taxon>
        <taxon>Embryophyta</taxon>
        <taxon>Tracheophyta</taxon>
        <taxon>Spermatophyta</taxon>
        <taxon>Magnoliopsida</taxon>
        <taxon>eudicotyledons</taxon>
        <taxon>Gunneridae</taxon>
        <taxon>Pentapetalae</taxon>
        <taxon>rosids</taxon>
        <taxon>Vitales</taxon>
        <taxon>Vitaceae</taxon>
        <taxon>Viteae</taxon>
        <taxon>Vitis</taxon>
    </lineage>
</organism>
<dbReference type="InterPro" id="IPR053134">
    <property type="entry name" value="RNA-dir_DNA_polymerase"/>
</dbReference>
<dbReference type="PANTHER" id="PTHR24559:SF442">
    <property type="entry name" value="RNA-DIRECTED DNA POLYMERASE HOMOLOG"/>
    <property type="match status" value="1"/>
</dbReference>
<dbReference type="AlphaFoldDB" id="A0A438FWX4"/>
<proteinExistence type="predicted"/>
<dbReference type="PANTHER" id="PTHR24559">
    <property type="entry name" value="TRANSPOSON TY3-I GAG-POL POLYPROTEIN"/>
    <property type="match status" value="1"/>
</dbReference>
<name>A0A438FWX4_VITVI</name>
<sequence length="269" mass="30241">MSSTDPRQERAPTQPYQKPPLPTDQGRHAMVGDQRGKTKLTGDGPQCYKCKGFGHFVVGVEEKEYEESDSEDVEHLGATTLPSCVIHQVLTGTKKKIQGGSSLLNLPHYRMSPTENEELNRQVQQLLDSGFIRESLSPCAVPVLLTPKKDNTWRMCVDSRSINKITVKYRFPIPWLDDMLDLLSGPLFAGSFRPCAGSPRDTKREQLYVNCGNFFYEEAGVFLGFIISDQGVEVDPTKVWEEYSAKKDILSPSIARNLMRLVGDIQRMI</sequence>
<dbReference type="InterPro" id="IPR043502">
    <property type="entry name" value="DNA/RNA_pol_sf"/>
</dbReference>
<accession>A0A438FWX4</accession>
<dbReference type="EMBL" id="QGNW01000720">
    <property type="protein sequence ID" value="RVW64444.1"/>
    <property type="molecule type" value="Genomic_DNA"/>
</dbReference>
<feature type="compositionally biased region" description="Basic and acidic residues" evidence="1">
    <location>
        <begin position="1"/>
        <end position="10"/>
    </location>
</feature>
<dbReference type="SUPFAM" id="SSF56672">
    <property type="entry name" value="DNA/RNA polymerases"/>
    <property type="match status" value="1"/>
</dbReference>
<gene>
    <name evidence="2" type="primary">TY3B-G_107</name>
    <name evidence="2" type="ORF">CK203_061734</name>
</gene>
<evidence type="ECO:0000256" key="1">
    <source>
        <dbReference type="SAM" id="MobiDB-lite"/>
    </source>
</evidence>